<dbReference type="RefSeq" id="WP_378409214.1">
    <property type="nucleotide sequence ID" value="NZ_JBHTCS010000030.1"/>
</dbReference>
<dbReference type="InterPro" id="IPR005152">
    <property type="entry name" value="Lipase_secreted"/>
</dbReference>
<accession>A0ABW2S4Q7</accession>
<dbReference type="Proteomes" id="UP001596484">
    <property type="component" value="Unassembled WGS sequence"/>
</dbReference>
<reference evidence="2" key="1">
    <citation type="journal article" date="2019" name="Int. J. Syst. Evol. Microbiol.">
        <title>The Global Catalogue of Microorganisms (GCM) 10K type strain sequencing project: providing services to taxonomists for standard genome sequencing and annotation.</title>
        <authorList>
            <consortium name="The Broad Institute Genomics Platform"/>
            <consortium name="The Broad Institute Genome Sequencing Center for Infectious Disease"/>
            <person name="Wu L."/>
            <person name="Ma J."/>
        </authorList>
    </citation>
    <scope>NUCLEOTIDE SEQUENCE [LARGE SCALE GENOMIC DNA]</scope>
    <source>
        <strain evidence="2">ICMP 19430</strain>
    </source>
</reference>
<dbReference type="SUPFAM" id="SSF53474">
    <property type="entry name" value="alpha/beta-Hydrolases"/>
    <property type="match status" value="1"/>
</dbReference>
<dbReference type="PANTHER" id="PTHR34853:SF1">
    <property type="entry name" value="LIPASE 5"/>
    <property type="match status" value="1"/>
</dbReference>
<dbReference type="PANTHER" id="PTHR34853">
    <property type="match status" value="1"/>
</dbReference>
<organism evidence="1 2">
    <name type="scientific">Rhodococcus daqingensis</name>
    <dbReference type="NCBI Taxonomy" id="2479363"/>
    <lineage>
        <taxon>Bacteria</taxon>
        <taxon>Bacillati</taxon>
        <taxon>Actinomycetota</taxon>
        <taxon>Actinomycetes</taxon>
        <taxon>Mycobacteriales</taxon>
        <taxon>Nocardiaceae</taxon>
        <taxon>Rhodococcus</taxon>
    </lineage>
</organism>
<comment type="caution">
    <text evidence="1">The sequence shown here is derived from an EMBL/GenBank/DDBJ whole genome shotgun (WGS) entry which is preliminary data.</text>
</comment>
<dbReference type="Gene3D" id="3.40.50.1820">
    <property type="entry name" value="alpha/beta hydrolase"/>
    <property type="match status" value="1"/>
</dbReference>
<evidence type="ECO:0000313" key="2">
    <source>
        <dbReference type="Proteomes" id="UP001596484"/>
    </source>
</evidence>
<evidence type="ECO:0000313" key="1">
    <source>
        <dbReference type="EMBL" id="MFC7451122.1"/>
    </source>
</evidence>
<gene>
    <name evidence="1" type="ORF">ACFQS9_24825</name>
</gene>
<dbReference type="EMBL" id="JBHTCS010000030">
    <property type="protein sequence ID" value="MFC7451122.1"/>
    <property type="molecule type" value="Genomic_DNA"/>
</dbReference>
<name>A0ABW2S4Q7_9NOCA</name>
<keyword evidence="2" id="KW-1185">Reference proteome</keyword>
<proteinExistence type="predicted"/>
<sequence>MPVRGPGARTTAGAFARRTRAGMFAFTMAITCAVSAPPSVAGAQPPGLAPPVPGLPGLVDSIVPPPALGPPPAEVPSIAAAPGAPAGIQALRIAVMPADVGDPFFDAWPDSLGSMANGDVLEMRDVTAAAAPYVGAPVREVRQLKVRTTDSAGAPSFATATLVVPAAPWTGPGGRPVVVNNLPIDALGRACTPGYTLSHGLSTSTNVADFIPPTTALAASHGYAVLIPDHEGPRMAYAEPHVAGHAVLDTIRGVRRAMPGEFGAGKIAMTGYSGGAIATNGAVKLIDSYAPDLADDIVGAALGGVPADFEMLTRSMNGNLATGLFHGATMGIARERTEILGLANNLARQLATSPLKDQCVYTLGAAGATFLPIEAMATIDDPLDSPQARELYRAMKMAGIASGTPLYIYNGAQEFWIPAAGARELYVEQCGLNVAAVYREVFGEHVIAAVTGYPGALQWLDERLRGLPAPDECPPS</sequence>
<protein>
    <submittedName>
        <fullName evidence="1">Lipase family protein</fullName>
    </submittedName>
</protein>
<dbReference type="Gene3D" id="1.10.260.130">
    <property type="match status" value="1"/>
</dbReference>
<dbReference type="Pfam" id="PF03583">
    <property type="entry name" value="LIP"/>
    <property type="match status" value="1"/>
</dbReference>
<dbReference type="InterPro" id="IPR029058">
    <property type="entry name" value="AB_hydrolase_fold"/>
</dbReference>